<dbReference type="InterPro" id="IPR006283">
    <property type="entry name" value="ThiL-like"/>
</dbReference>
<feature type="binding site" evidence="2">
    <location>
        <position position="54"/>
    </location>
    <ligand>
        <name>substrate</name>
    </ligand>
</feature>
<dbReference type="EC" id="2.7.4.16" evidence="2"/>
<dbReference type="GO" id="GO:0009228">
    <property type="term" value="P:thiamine biosynthetic process"/>
    <property type="evidence" value="ECO:0007669"/>
    <property type="project" value="UniProtKB-KW"/>
</dbReference>
<dbReference type="InterPro" id="IPR010918">
    <property type="entry name" value="PurM-like_C_dom"/>
</dbReference>
<evidence type="ECO:0000256" key="2">
    <source>
        <dbReference type="HAMAP-Rule" id="MF_02128"/>
    </source>
</evidence>
<evidence type="ECO:0000259" key="3">
    <source>
        <dbReference type="Pfam" id="PF00586"/>
    </source>
</evidence>
<evidence type="ECO:0000256" key="1">
    <source>
        <dbReference type="ARBA" id="ARBA00022977"/>
    </source>
</evidence>
<dbReference type="PANTHER" id="PTHR30270">
    <property type="entry name" value="THIAMINE-MONOPHOSPHATE KINASE"/>
    <property type="match status" value="1"/>
</dbReference>
<feature type="binding site" evidence="2">
    <location>
        <position position="47"/>
    </location>
    <ligand>
        <name>Mg(2+)</name>
        <dbReference type="ChEBI" id="CHEBI:18420"/>
        <label>2</label>
    </ligand>
</feature>
<dbReference type="GO" id="GO:0005524">
    <property type="term" value="F:ATP binding"/>
    <property type="evidence" value="ECO:0007669"/>
    <property type="project" value="UniProtKB-UniRule"/>
</dbReference>
<comment type="pathway">
    <text evidence="2">Cofactor biosynthesis; thiamine diphosphate biosynthesis; thiamine diphosphate from thiamine phosphate: step 1/1.</text>
</comment>
<comment type="caution">
    <text evidence="2">Lacks conserved residue(s) required for the propagation of feature annotation.</text>
</comment>
<dbReference type="GO" id="GO:0009030">
    <property type="term" value="F:thiamine-phosphate kinase activity"/>
    <property type="evidence" value="ECO:0007669"/>
    <property type="project" value="UniProtKB-UniRule"/>
</dbReference>
<feature type="binding site" evidence="2">
    <location>
        <position position="209"/>
    </location>
    <ligand>
        <name>Mg(2+)</name>
        <dbReference type="ChEBI" id="CHEBI:18420"/>
        <label>3</label>
    </ligand>
</feature>
<feature type="binding site" evidence="2">
    <location>
        <position position="47"/>
    </location>
    <ligand>
        <name>Mg(2+)</name>
        <dbReference type="ChEBI" id="CHEBI:18420"/>
        <label>1</label>
    </ligand>
</feature>
<dbReference type="RefSeq" id="WP_099619835.1">
    <property type="nucleotide sequence ID" value="NZ_KZ319343.1"/>
</dbReference>
<dbReference type="OrthoDB" id="9802811at2"/>
<feature type="domain" description="PurM-like C-terminal" evidence="4">
    <location>
        <begin position="150"/>
        <end position="297"/>
    </location>
</feature>
<dbReference type="SUPFAM" id="SSF55326">
    <property type="entry name" value="PurM N-terminal domain-like"/>
    <property type="match status" value="1"/>
</dbReference>
<dbReference type="AlphaFoldDB" id="A0A2G1VAY6"/>
<feature type="binding site" evidence="2">
    <location>
        <position position="122"/>
    </location>
    <ligand>
        <name>Mg(2+)</name>
        <dbReference type="ChEBI" id="CHEBI:18420"/>
        <label>1</label>
    </ligand>
</feature>
<dbReference type="Pfam" id="PF02769">
    <property type="entry name" value="AIRS_C"/>
    <property type="match status" value="1"/>
</dbReference>
<dbReference type="Gene3D" id="3.30.1330.10">
    <property type="entry name" value="PurM-like, N-terminal domain"/>
    <property type="match status" value="1"/>
</dbReference>
<keyword evidence="2" id="KW-0479">Metal-binding</keyword>
<dbReference type="InterPro" id="IPR016188">
    <property type="entry name" value="PurM-like_N"/>
</dbReference>
<dbReference type="Pfam" id="PF00586">
    <property type="entry name" value="AIRS"/>
    <property type="match status" value="1"/>
</dbReference>
<dbReference type="GO" id="GO:0000287">
    <property type="term" value="F:magnesium ion binding"/>
    <property type="evidence" value="ECO:0007669"/>
    <property type="project" value="UniProtKB-UniRule"/>
</dbReference>
<comment type="miscellaneous">
    <text evidence="2">Reaction mechanism of ThiL seems to utilize a direct, inline transfer of the gamma-phosphate of ATP to TMP rather than a phosphorylated enzyme intermediate.</text>
</comment>
<feature type="binding site" evidence="2">
    <location>
        <begin position="121"/>
        <end position="122"/>
    </location>
    <ligand>
        <name>ATP</name>
        <dbReference type="ChEBI" id="CHEBI:30616"/>
    </ligand>
</feature>
<feature type="binding site" evidence="2">
    <location>
        <position position="30"/>
    </location>
    <ligand>
        <name>Mg(2+)</name>
        <dbReference type="ChEBI" id="CHEBI:18420"/>
        <label>4</label>
    </ligand>
</feature>
<comment type="catalytic activity">
    <reaction evidence="2">
        <text>thiamine phosphate + ATP = thiamine diphosphate + ADP</text>
        <dbReference type="Rhea" id="RHEA:15913"/>
        <dbReference type="ChEBI" id="CHEBI:30616"/>
        <dbReference type="ChEBI" id="CHEBI:37575"/>
        <dbReference type="ChEBI" id="CHEBI:58937"/>
        <dbReference type="ChEBI" id="CHEBI:456216"/>
        <dbReference type="EC" id="2.7.4.16"/>
    </reaction>
</comment>
<protein>
    <recommendedName>
        <fullName evidence="2">Thiamine-monophosphate kinase</fullName>
        <shortName evidence="2">TMP kinase</shortName>
        <shortName evidence="2">Thiamine-phosphate kinase</shortName>
        <ecNumber evidence="2">2.7.4.16</ecNumber>
    </recommendedName>
</protein>
<feature type="binding site" evidence="2">
    <location>
        <position position="308"/>
    </location>
    <ligand>
        <name>substrate</name>
    </ligand>
</feature>
<gene>
    <name evidence="2 5" type="primary">thiL</name>
    <name evidence="5" type="ORF">CLH62_19385</name>
</gene>
<dbReference type="InterPro" id="IPR036921">
    <property type="entry name" value="PurM-like_N_sf"/>
</dbReference>
<dbReference type="EMBL" id="NTFI01000007">
    <property type="protein sequence ID" value="PHQ23894.1"/>
    <property type="molecule type" value="Genomic_DNA"/>
</dbReference>
<keyword evidence="2 5" id="KW-0418">Kinase</keyword>
<evidence type="ECO:0000313" key="5">
    <source>
        <dbReference type="EMBL" id="PHQ23894.1"/>
    </source>
</evidence>
<feature type="binding site" evidence="2">
    <location>
        <position position="30"/>
    </location>
    <ligand>
        <name>Mg(2+)</name>
        <dbReference type="ChEBI" id="CHEBI:18420"/>
        <label>3</label>
    </ligand>
</feature>
<keyword evidence="2" id="KW-0460">Magnesium</keyword>
<dbReference type="CDD" id="cd02194">
    <property type="entry name" value="ThiL"/>
    <property type="match status" value="1"/>
</dbReference>
<feature type="binding site" evidence="2">
    <location>
        <position position="259"/>
    </location>
    <ligand>
        <name>substrate</name>
    </ligand>
</feature>
<dbReference type="PIRSF" id="PIRSF005303">
    <property type="entry name" value="Thiam_monoph_kin"/>
    <property type="match status" value="1"/>
</dbReference>
<dbReference type="PANTHER" id="PTHR30270:SF0">
    <property type="entry name" value="THIAMINE-MONOPHOSPHATE KINASE"/>
    <property type="match status" value="1"/>
</dbReference>
<accession>A0A2G1VAY6</accession>
<dbReference type="UniPathway" id="UPA00060">
    <property type="reaction ID" value="UER00142"/>
</dbReference>
<sequence>MGEFELIRRYFLPLAGQQKSRTLILGPGDDCAIQRIPAGRDLVFSMDTLVEGVHFPRNYRPDYLGWRALAVAASDLAAMGASPECFTLALTIPTADEQWLAGFAGGLRRASKAFGLVLAGGDTTSGPLTLTLQVHGTVEQGAAIRRTGARPGDLVAVSGTLGDAGAALDYLNEANPSPDIAAVLDRYHSPRPRLALGISSRGVASAAVDVSDGLLADLEHILEASEVGARIDSARIPVSPHLKRLKGDAALGYALRSGDDYELCLTIPAECWRTAPDAIRNELSVIGTVESRPGLVLDGKPCGADTGFDHFKGSP</sequence>
<feature type="domain" description="PurM-like N-terminal" evidence="3">
    <location>
        <begin position="28"/>
        <end position="138"/>
    </location>
</feature>
<dbReference type="Gene3D" id="3.90.650.10">
    <property type="entry name" value="PurM-like C-terminal domain"/>
    <property type="match status" value="1"/>
</dbReference>
<keyword evidence="2" id="KW-0067">ATP-binding</keyword>
<reference evidence="5 6" key="1">
    <citation type="submission" date="2017-09" db="EMBL/GenBank/DDBJ databases">
        <title>The draft genome sequences of Marinobacter guineae M3B.</title>
        <authorList>
            <person name="Cao J."/>
        </authorList>
    </citation>
    <scope>NUCLEOTIDE SEQUENCE [LARGE SCALE GENOMIC DNA]</scope>
    <source>
        <strain evidence="5 6">M3B</strain>
    </source>
</reference>
<proteinExistence type="inferred from homology"/>
<name>A0A2G1VAY6_9GAMM</name>
<keyword evidence="1 2" id="KW-0784">Thiamine biosynthesis</keyword>
<dbReference type="Proteomes" id="UP000229044">
    <property type="component" value="Unassembled WGS sequence"/>
</dbReference>
<dbReference type="SUPFAM" id="SSF56042">
    <property type="entry name" value="PurM C-terminal domain-like"/>
    <property type="match status" value="1"/>
</dbReference>
<keyword evidence="6" id="KW-1185">Reference proteome</keyword>
<feature type="binding site" evidence="2">
    <location>
        <position position="212"/>
    </location>
    <ligand>
        <name>Mg(2+)</name>
        <dbReference type="ChEBI" id="CHEBI:18420"/>
        <label>5</label>
    </ligand>
</feature>
<feature type="binding site" evidence="2">
    <location>
        <position position="45"/>
    </location>
    <ligand>
        <name>Mg(2+)</name>
        <dbReference type="ChEBI" id="CHEBI:18420"/>
        <label>4</label>
    </ligand>
</feature>
<evidence type="ECO:0000259" key="4">
    <source>
        <dbReference type="Pfam" id="PF02769"/>
    </source>
</evidence>
<keyword evidence="2" id="KW-0547">Nucleotide-binding</keyword>
<organism evidence="5 6">
    <name type="scientific">Marinobacter guineae</name>
    <dbReference type="NCBI Taxonomy" id="432303"/>
    <lineage>
        <taxon>Bacteria</taxon>
        <taxon>Pseudomonadati</taxon>
        <taxon>Pseudomonadota</taxon>
        <taxon>Gammaproteobacteria</taxon>
        <taxon>Pseudomonadales</taxon>
        <taxon>Marinobacteraceae</taxon>
        <taxon>Marinobacter</taxon>
    </lineage>
</organism>
<evidence type="ECO:0000313" key="6">
    <source>
        <dbReference type="Proteomes" id="UP000229044"/>
    </source>
</evidence>
<feature type="binding site" evidence="2">
    <location>
        <position position="146"/>
    </location>
    <ligand>
        <name>ATP</name>
        <dbReference type="ChEBI" id="CHEBI:30616"/>
    </ligand>
</feature>
<feature type="binding site" evidence="2">
    <location>
        <position position="75"/>
    </location>
    <ligand>
        <name>Mg(2+)</name>
        <dbReference type="ChEBI" id="CHEBI:18420"/>
        <label>2</label>
    </ligand>
</feature>
<comment type="similarity">
    <text evidence="2">Belongs to the thiamine-monophosphate kinase family.</text>
</comment>
<dbReference type="InterPro" id="IPR036676">
    <property type="entry name" value="PurM-like_C_sf"/>
</dbReference>
<feature type="binding site" evidence="2">
    <location>
        <position position="75"/>
    </location>
    <ligand>
        <name>Mg(2+)</name>
        <dbReference type="ChEBI" id="CHEBI:18420"/>
        <label>4</label>
    </ligand>
</feature>
<comment type="function">
    <text evidence="2">Catalyzes the ATP-dependent phosphorylation of thiamine-monophosphate (TMP) to form thiamine-pyrophosphate (TPP), the active form of vitamin B1.</text>
</comment>
<keyword evidence="2" id="KW-0808">Transferase</keyword>
<dbReference type="NCBIfam" id="TIGR01379">
    <property type="entry name" value="thiL"/>
    <property type="match status" value="1"/>
</dbReference>
<dbReference type="GO" id="GO:0009229">
    <property type="term" value="P:thiamine diphosphate biosynthetic process"/>
    <property type="evidence" value="ECO:0007669"/>
    <property type="project" value="UniProtKB-UniRule"/>
</dbReference>
<feature type="binding site" evidence="2">
    <location>
        <position position="211"/>
    </location>
    <ligand>
        <name>ATP</name>
        <dbReference type="ChEBI" id="CHEBI:30616"/>
    </ligand>
</feature>
<feature type="binding site" evidence="2">
    <location>
        <position position="75"/>
    </location>
    <ligand>
        <name>Mg(2+)</name>
        <dbReference type="ChEBI" id="CHEBI:18420"/>
        <label>3</label>
    </ligand>
</feature>
<dbReference type="HAMAP" id="MF_02128">
    <property type="entry name" value="TMP_kinase"/>
    <property type="match status" value="1"/>
</dbReference>
<comment type="caution">
    <text evidence="5">The sequence shown here is derived from an EMBL/GenBank/DDBJ whole genome shotgun (WGS) entry which is preliminary data.</text>
</comment>